<feature type="domain" description="Helicase ATP-binding" evidence="10">
    <location>
        <begin position="732"/>
        <end position="896"/>
    </location>
</feature>
<dbReference type="Gene3D" id="6.10.250.1310">
    <property type="match status" value="1"/>
</dbReference>
<dbReference type="GO" id="GO:0005634">
    <property type="term" value="C:nucleus"/>
    <property type="evidence" value="ECO:0000318"/>
    <property type="project" value="GO_Central"/>
</dbReference>
<feature type="compositionally biased region" description="Basic and acidic residues" evidence="7">
    <location>
        <begin position="149"/>
        <end position="159"/>
    </location>
</feature>
<dbReference type="GO" id="GO:0003682">
    <property type="term" value="F:chromatin binding"/>
    <property type="evidence" value="ECO:0000318"/>
    <property type="project" value="GO_Central"/>
</dbReference>
<dbReference type="GO" id="GO:0005524">
    <property type="term" value="F:ATP binding"/>
    <property type="evidence" value="ECO:0007669"/>
    <property type="project" value="InterPro"/>
</dbReference>
<dbReference type="SUPFAM" id="SSF57903">
    <property type="entry name" value="FYVE/PHD zinc finger"/>
    <property type="match status" value="1"/>
</dbReference>
<feature type="compositionally biased region" description="Polar residues" evidence="7">
    <location>
        <begin position="2175"/>
        <end position="2184"/>
    </location>
</feature>
<feature type="compositionally biased region" description="Low complexity" evidence="7">
    <location>
        <begin position="139"/>
        <end position="148"/>
    </location>
</feature>
<feature type="domain" description="Chromo" evidence="8">
    <location>
        <begin position="552"/>
        <end position="620"/>
    </location>
</feature>
<dbReference type="Gene3D" id="3.40.50.10810">
    <property type="entry name" value="Tandem AAA-ATPase domain"/>
    <property type="match status" value="1"/>
</dbReference>
<dbReference type="SMART" id="SM00249">
    <property type="entry name" value="PHD"/>
    <property type="match status" value="1"/>
</dbReference>
<dbReference type="InterPro" id="IPR011011">
    <property type="entry name" value="Znf_FYVE_PHD"/>
</dbReference>
<dbReference type="PROSITE" id="PS50013">
    <property type="entry name" value="CHROMO_2"/>
    <property type="match status" value="2"/>
</dbReference>
<dbReference type="InterPro" id="IPR038718">
    <property type="entry name" value="SNF2-like_sf"/>
</dbReference>
<name>A0A2I4E3W2_JUGRE</name>
<feature type="domain" description="PHD-type" evidence="9">
    <location>
        <begin position="491"/>
        <end position="541"/>
    </location>
</feature>
<evidence type="ECO:0000259" key="11">
    <source>
        <dbReference type="PROSITE" id="PS51194"/>
    </source>
</evidence>
<feature type="compositionally biased region" description="Low complexity" evidence="7">
    <location>
        <begin position="29"/>
        <end position="40"/>
    </location>
</feature>
<evidence type="ECO:0000256" key="6">
    <source>
        <dbReference type="SAM" id="Coils"/>
    </source>
</evidence>
<feature type="region of interest" description="Disordered" evidence="7">
    <location>
        <begin position="2036"/>
        <end position="2055"/>
    </location>
</feature>
<proteinExistence type="predicted"/>
<evidence type="ECO:0000256" key="5">
    <source>
        <dbReference type="PROSITE-ProRule" id="PRU00146"/>
    </source>
</evidence>
<feature type="region of interest" description="Disordered" evidence="7">
    <location>
        <begin position="1291"/>
        <end position="1310"/>
    </location>
</feature>
<evidence type="ECO:0000256" key="2">
    <source>
        <dbReference type="ARBA" id="ARBA00022737"/>
    </source>
</evidence>
<evidence type="ECO:0000256" key="7">
    <source>
        <dbReference type="SAM" id="MobiDB-lite"/>
    </source>
</evidence>
<dbReference type="GO" id="GO:0042393">
    <property type="term" value="F:histone binding"/>
    <property type="evidence" value="ECO:0000318"/>
    <property type="project" value="GO_Central"/>
</dbReference>
<dbReference type="Pfam" id="PF25029">
    <property type="entry name" value="MOM1"/>
    <property type="match status" value="1"/>
</dbReference>
<reference evidence="13 14" key="1">
    <citation type="submission" date="2025-04" db="UniProtKB">
        <authorList>
            <consortium name="RefSeq"/>
        </authorList>
    </citation>
    <scope>IDENTIFICATION</scope>
    <source>
        <tissue evidence="13 14">Leaves</tissue>
    </source>
</reference>
<dbReference type="InterPro" id="IPR016197">
    <property type="entry name" value="Chromo-like_dom_sf"/>
</dbReference>
<feature type="region of interest" description="Disordered" evidence="7">
    <location>
        <begin position="698"/>
        <end position="721"/>
    </location>
</feature>
<dbReference type="SUPFAM" id="SSF52540">
    <property type="entry name" value="P-loop containing nucleoside triphosphate hydrolases"/>
    <property type="match status" value="2"/>
</dbReference>
<evidence type="ECO:0000259" key="9">
    <source>
        <dbReference type="PROSITE" id="PS50016"/>
    </source>
</evidence>
<keyword evidence="2" id="KW-0677">Repeat</keyword>
<sequence length="2674" mass="296001">MANDAQSSCKIKDNDSNSSKGRHSVGKESSTSGSTTIDTSGLRRSTREASLKSKMIPSPQSTRKSERLDKQMPTTPSIKRKSERIENKGTPSPPSIKRRSERIENKGMASPPSIKRKSERIENKGMTSPLRGAERSKKISLSGSSGSKNSDKSLRLRDIKQKKEKRVKLLTLETKEIGKSEKKDLKSEPAKNRRMDARAYRALFKKQSKKVTAAANHEEWNRLDKSSQGGSGNRGGEVDGVDECSEKREQELREESVGRSCDTALVRSDSNVHKFLNETLEDNRAVESSHPSHRHISVDLTSMSLDGDGMDVSKSGDSQQSSYDVLVREMINDRENLLVDGSVEEKLQTTKLTAFNEKTLDSNLEKYQELITLNRKRKAVDMDSDASAIIASKDICTPIADSVPSSPPGCERNNLDETCGSCCKRQRVDDDSTKEQYCSCNTKLNWELSDISFNKDRGNPEAAVMVGYSGKCINRLQQKESSVDLQSESDQNTCVVCKLGGKLLCCDGKGCRRGYHPSCLNPPFNILLPLGVWHCISCVRKKIESGVHSVSEGIESIWDEREVEVPDVNGLQKQKQFFVKYKGLAHVHNCWVSERQLLLEAPCLIEKFTQTKQITRWKHEWSLPHRLLQKRFLMSSRQFDECHEGHDGDSLHGHCEWLVKWRGLNYEHATWELESALFLHSPEGQSLIHDYETRRGKIPQRKKSSLDKLSQPTTGGSPGFDNNHLSYVNKLREFWDKGRNAVVIDDQERIIKVTAFILSLQPDACRPFLIVSTSAALYSWDQEFLRLAPPLDVVVYSGNKDMRESIRALEFYDQGGCPLFHVLITTPEVILMDIDMLECIRWEAVIVDECQHSVISLHMEHIKVLYTDRRLLVVNGQLKDTKEEYLKLLSLLDSQSDLNNSALITSSNDNISKLKERLSSYIAYNKSKLDYSRFLEYWVPARLSNVQIELYCAALLSNSMALRSFSKNGSEAIRDILISSRKCCDHPYIVDPSLQILLTKGLQEVAFLDVGIKASGKLQLLDMMLMEMRNRGLRVLVLFQSISGSGRNSLGDILDDFLRQRFGLDSYERLEMGVLPSKKGAALNRFNNKESGRFVFLLESRACFSSIKLLSVDSVIIFDSDWSPINNLKALQRISVDSQFEQIKVFRLYSSFTVEENVLILAKQNKFIDSLQNISRSTCHMLLMLGLSHLFDSLDKFHGANTPASAASISSEQSLLKDVVQEFLSILLENGEETATSSSSIILKAQQVGGTYSTSSPLPGELTVPLLDESLPQIFWTKLLEGKQPRWKYHSVSTQRSRKRIQPELSKKPEVESDVVKKQKVLNNNIDPPSLKSGLEKRIIAGDKEGLDTASQSNDNLHAHHAPTAPQLPNFISEFLEGIKIEFDKRRKLGDAQSSLHLLLKPQIEKLCQILQFSGDVKDMVEKFLKYVMNNHSVNREQTTMLQAFQISLCWTAASLLKHKVDHKESLALAKQHLNFLCNKIEVDYVYSLLRCLKNIFLYRTGNLQIADYPNVSNLPTKGVTKDHSPTRLPQSTKSNLQKEKAEVKAWSQHLECSDKHVLPQPGLALELKLALKDALKSIKEIQKKCNKQWNKLIEKQQEEKDEIKRTTEEQKAQLEKERRMKYAIIRTMHSNVSMRIDKLKVLDNEYDKRIELLQQQMEKRLKHLEEMQLVARRKLLERKDHWVEEVKSWAQVELLYKISSNEPGNGVKCLKTCERVTALDSPKSVSIASGHLSEEHSSDRTVDALPGNGLGLSGTPEPVPKKAFTALDSPKNVSIASGHLSEEHSSDITVNALPGNGLGFSGTPEPVPKKAVVCSSAVETPAHLCGPDSVSDELNIMASVGVTLTGSENCHGAGSSGDDQVNFDSVNSGGKERSPDELNTMASVGVALTGSENYNGAGSSGDDPVNFDSVNSRGKEHNPDDLNTMASVGVALTGSENCNGGGSSGDYPVNFDSVNSCGKEHNPDDVVCSNPDTEVPREVPVTVSSSEGTGKFPTSPSSGEQLAEGSCVPDEGIAIRVSETVSSNDDLENLFLVSAPPSDEQIPDGANSSMPDRETQLGECETAPHKGVEVDKTNNQNDGASYVASDNKLASILDRFSVLIKIGQGPSVDHQDVLSDAIKESTHSQELSLVNSPTVQPTTTMAQGGPVPFSQAVQDECTPPSTSAHTPIGDTLANEMQNTSQEVEPSGSHRVDAGPSNQLNHEAPAIEPVQQIQLLSSADSHSGNNTSDLLSDGGVEHQLNFEGHTSNQLTQTPTQLGENLIDFPDQAVMQPSTSYALLLPIEAPVSGSGTHFSDTRTMPIATDIINPPIQPAPPVASRMPMFFYPDPLQTELERIRKETDQFIKIHEDTKLQLKSDCEKEIEEVVAQIRRKYETKIRDMEAEFLVKKKEMDANHNGVQNSKFLAEAFRFKCMDLRGPGPSGMQHDVHSSLMQHLVQSRIQQNVQGSFISVPSSASVSAPSLQTTSAPASNLQRTSAPASNLQRTPPHLTPPHLGSPHITYPPVQAFHHPSASLSSIPPITISIFPPPSGNLRVGSEIRAPAPHLLRSTAMAATSLPSLPRGQPSHQAPSNTATTLPLLPHPPPIAEAPAYLYGPHNRPQLHETVARSSFLPTSLPPFDLLMDIVSPNLPDLLQQPDLRTYSNSLNRSAPTTSTVVNAVRTGGGPDLVCLSDDD</sequence>
<evidence type="ECO:0000313" key="12">
    <source>
        <dbReference type="Proteomes" id="UP000235220"/>
    </source>
</evidence>
<dbReference type="InterPro" id="IPR027417">
    <property type="entry name" value="P-loop_NTPase"/>
</dbReference>
<feature type="region of interest" description="Disordered" evidence="7">
    <location>
        <begin position="2459"/>
        <end position="2505"/>
    </location>
</feature>
<dbReference type="GO" id="GO:0003677">
    <property type="term" value="F:DNA binding"/>
    <property type="evidence" value="ECO:0000318"/>
    <property type="project" value="GO_Central"/>
</dbReference>
<feature type="region of interest" description="Disordered" evidence="7">
    <location>
        <begin position="1850"/>
        <end position="1879"/>
    </location>
</feature>
<dbReference type="Proteomes" id="UP000235220">
    <property type="component" value="Chromosome 5"/>
</dbReference>
<dbReference type="STRING" id="51240.A0A2I4E3W2"/>
<dbReference type="PROSITE" id="PS01359">
    <property type="entry name" value="ZF_PHD_1"/>
    <property type="match status" value="1"/>
</dbReference>
<feature type="region of interest" description="Disordered" evidence="7">
    <location>
        <begin position="1893"/>
        <end position="1923"/>
    </location>
</feature>
<evidence type="ECO:0000256" key="3">
    <source>
        <dbReference type="ARBA" id="ARBA00022771"/>
    </source>
</evidence>
<evidence type="ECO:0000259" key="10">
    <source>
        <dbReference type="PROSITE" id="PS51192"/>
    </source>
</evidence>
<dbReference type="Pfam" id="PF00385">
    <property type="entry name" value="Chromo"/>
    <property type="match status" value="1"/>
</dbReference>
<keyword evidence="3 5" id="KW-0863">Zinc-finger</keyword>
<feature type="domain" description="Helicase C-terminal" evidence="11">
    <location>
        <begin position="1020"/>
        <end position="1182"/>
    </location>
</feature>
<feature type="coiled-coil region" evidence="6">
    <location>
        <begin position="1565"/>
        <end position="1621"/>
    </location>
</feature>
<dbReference type="Gene3D" id="3.40.50.300">
    <property type="entry name" value="P-loop containing nucleotide triphosphate hydrolases"/>
    <property type="match status" value="1"/>
</dbReference>
<accession>A0A2I4E3W2</accession>
<dbReference type="InterPro" id="IPR000330">
    <property type="entry name" value="SNF2_N"/>
</dbReference>
<feature type="compositionally biased region" description="Basic and acidic residues" evidence="7">
    <location>
        <begin position="1301"/>
        <end position="1310"/>
    </location>
</feature>
<dbReference type="InterPro" id="IPR019787">
    <property type="entry name" value="Znf_PHD-finger"/>
</dbReference>
<dbReference type="GO" id="GO:0006338">
    <property type="term" value="P:chromatin remodeling"/>
    <property type="evidence" value="ECO:0000318"/>
    <property type="project" value="GO_Central"/>
</dbReference>
<dbReference type="SUPFAM" id="SSF54160">
    <property type="entry name" value="Chromo domain-like"/>
    <property type="match status" value="2"/>
</dbReference>
<evidence type="ECO:0000313" key="13">
    <source>
        <dbReference type="RefSeq" id="XP_018814088.1"/>
    </source>
</evidence>
<dbReference type="RefSeq" id="XP_018814088.1">
    <property type="nucleotide sequence ID" value="XM_018958543.2"/>
</dbReference>
<dbReference type="InterPro" id="IPR056882">
    <property type="entry name" value="MOM1_dom"/>
</dbReference>
<dbReference type="GO" id="GO:0016887">
    <property type="term" value="F:ATP hydrolysis activity"/>
    <property type="evidence" value="ECO:0000318"/>
    <property type="project" value="GO_Central"/>
</dbReference>
<feature type="compositionally biased region" description="Polar residues" evidence="7">
    <location>
        <begin position="1858"/>
        <end position="1869"/>
    </location>
</feature>
<dbReference type="PROSITE" id="PS51194">
    <property type="entry name" value="HELICASE_CTER"/>
    <property type="match status" value="1"/>
</dbReference>
<dbReference type="GO" id="GO:0140658">
    <property type="term" value="F:ATP-dependent chromatin remodeler activity"/>
    <property type="evidence" value="ECO:0000318"/>
    <property type="project" value="GO_Central"/>
</dbReference>
<keyword evidence="4" id="KW-0862">Zinc</keyword>
<keyword evidence="6" id="KW-0175">Coiled coil</keyword>
<dbReference type="Pfam" id="PF00176">
    <property type="entry name" value="SNF2-rel_dom"/>
    <property type="match status" value="1"/>
</dbReference>
<dbReference type="Gene3D" id="3.30.40.10">
    <property type="entry name" value="Zinc/RING finger domain, C3HC4 (zinc finger)"/>
    <property type="match status" value="1"/>
</dbReference>
<feature type="compositionally biased region" description="Basic and acidic residues" evidence="7">
    <location>
        <begin position="244"/>
        <end position="257"/>
    </location>
</feature>
<dbReference type="InterPro" id="IPR001650">
    <property type="entry name" value="Helicase_C-like"/>
</dbReference>
<feature type="region of interest" description="Disordered" evidence="7">
    <location>
        <begin position="1971"/>
        <end position="2006"/>
    </location>
</feature>
<dbReference type="RefSeq" id="XP_018814089.1">
    <property type="nucleotide sequence ID" value="XM_018958544.2"/>
</dbReference>
<evidence type="ECO:0000256" key="1">
    <source>
        <dbReference type="ARBA" id="ARBA00022723"/>
    </source>
</evidence>
<organism evidence="12 14">
    <name type="scientific">Juglans regia</name>
    <name type="common">English walnut</name>
    <dbReference type="NCBI Taxonomy" id="51240"/>
    <lineage>
        <taxon>Eukaryota</taxon>
        <taxon>Viridiplantae</taxon>
        <taxon>Streptophyta</taxon>
        <taxon>Embryophyta</taxon>
        <taxon>Tracheophyta</taxon>
        <taxon>Spermatophyta</taxon>
        <taxon>Magnoliopsida</taxon>
        <taxon>eudicotyledons</taxon>
        <taxon>Gunneridae</taxon>
        <taxon>Pentapetalae</taxon>
        <taxon>rosids</taxon>
        <taxon>fabids</taxon>
        <taxon>Fagales</taxon>
        <taxon>Juglandaceae</taxon>
        <taxon>Juglans</taxon>
    </lineage>
</organism>
<dbReference type="Gene3D" id="2.40.50.40">
    <property type="match status" value="2"/>
</dbReference>
<keyword evidence="12" id="KW-1185">Reference proteome</keyword>
<dbReference type="KEGG" id="jre:108986045"/>
<dbReference type="InterPro" id="IPR001965">
    <property type="entry name" value="Znf_PHD"/>
</dbReference>
<dbReference type="InterPro" id="IPR019786">
    <property type="entry name" value="Zinc_finger_PHD-type_CS"/>
</dbReference>
<protein>
    <submittedName>
        <fullName evidence="13 14">Helicase protein MOM1-like isoform X1</fullName>
    </submittedName>
</protein>
<feature type="compositionally biased region" description="Basic and acidic residues" evidence="7">
    <location>
        <begin position="216"/>
        <end position="225"/>
    </location>
</feature>
<feature type="compositionally biased region" description="Polar residues" evidence="7">
    <location>
        <begin position="1983"/>
        <end position="2001"/>
    </location>
</feature>
<dbReference type="GeneID" id="108986045"/>
<dbReference type="InterPro" id="IPR014001">
    <property type="entry name" value="Helicase_ATP-bd"/>
</dbReference>
<dbReference type="GO" id="GO:0000785">
    <property type="term" value="C:chromatin"/>
    <property type="evidence" value="ECO:0000318"/>
    <property type="project" value="GO_Central"/>
</dbReference>
<feature type="region of interest" description="Disordered" evidence="7">
    <location>
        <begin position="2136"/>
        <end position="2201"/>
    </location>
</feature>
<dbReference type="PROSITE" id="PS50016">
    <property type="entry name" value="ZF_PHD_2"/>
    <property type="match status" value="1"/>
</dbReference>
<dbReference type="GO" id="GO:0008270">
    <property type="term" value="F:zinc ion binding"/>
    <property type="evidence" value="ECO:0007669"/>
    <property type="project" value="UniProtKB-KW"/>
</dbReference>
<dbReference type="PANTHER" id="PTHR35116:SF2">
    <property type="entry name" value="ATP-DEPENDENT HELICASE FAMILY PROTEIN-RELATED"/>
    <property type="match status" value="1"/>
</dbReference>
<keyword evidence="1" id="KW-0479">Metal-binding</keyword>
<evidence type="ECO:0000259" key="8">
    <source>
        <dbReference type="PROSITE" id="PS50013"/>
    </source>
</evidence>
<feature type="domain" description="Chromo" evidence="8">
    <location>
        <begin position="627"/>
        <end position="703"/>
    </location>
</feature>
<dbReference type="PANTHER" id="PTHR35116">
    <property type="entry name" value="HELICASE PROTEIN MOM1"/>
    <property type="match status" value="1"/>
</dbReference>
<dbReference type="PROSITE" id="PS51192">
    <property type="entry name" value="HELICASE_ATP_BIND_1"/>
    <property type="match status" value="1"/>
</dbReference>
<dbReference type="OrthoDB" id="885191at2759"/>
<dbReference type="InterPro" id="IPR023780">
    <property type="entry name" value="Chromo_domain"/>
</dbReference>
<dbReference type="InterPro" id="IPR000953">
    <property type="entry name" value="Chromo/chromo_shadow_dom"/>
</dbReference>
<feature type="region of interest" description="Disordered" evidence="7">
    <location>
        <begin position="1"/>
        <end position="159"/>
    </location>
</feature>
<evidence type="ECO:0000256" key="4">
    <source>
        <dbReference type="ARBA" id="ARBA00022833"/>
    </source>
</evidence>
<dbReference type="GO" id="GO:0031507">
    <property type="term" value="P:heterochromatin formation"/>
    <property type="evidence" value="ECO:0007669"/>
    <property type="project" value="InterPro"/>
</dbReference>
<feature type="region of interest" description="Disordered" evidence="7">
    <location>
        <begin position="210"/>
        <end position="259"/>
    </location>
</feature>
<dbReference type="Gramene" id="Jr05_10190_p1">
    <property type="protein sequence ID" value="cds.Jr05_10190_p1"/>
    <property type="gene ID" value="Jr05_10190"/>
</dbReference>
<evidence type="ECO:0000313" key="14">
    <source>
        <dbReference type="RefSeq" id="XP_018814089.1"/>
    </source>
</evidence>
<feature type="compositionally biased region" description="Polar residues" evidence="7">
    <location>
        <begin position="2462"/>
        <end position="2484"/>
    </location>
</feature>
<gene>
    <name evidence="13 14" type="primary">LOC108986045</name>
</gene>
<dbReference type="SMART" id="SM00298">
    <property type="entry name" value="CHROMO"/>
    <property type="match status" value="2"/>
</dbReference>
<dbReference type="InterPro" id="IPR039322">
    <property type="entry name" value="MOM1"/>
</dbReference>
<dbReference type="CDD" id="cd22265">
    <property type="entry name" value="UDM1_RNF168"/>
    <property type="match status" value="1"/>
</dbReference>
<dbReference type="InterPro" id="IPR013083">
    <property type="entry name" value="Znf_RING/FYVE/PHD"/>
</dbReference>